<dbReference type="STRING" id="370979.SAMN05443663_108112"/>
<keyword evidence="3" id="KW-1185">Reference proteome</keyword>
<organism evidence="2 3">
    <name type="scientific">Flavobacterium defluvii</name>
    <dbReference type="NCBI Taxonomy" id="370979"/>
    <lineage>
        <taxon>Bacteria</taxon>
        <taxon>Pseudomonadati</taxon>
        <taxon>Bacteroidota</taxon>
        <taxon>Flavobacteriia</taxon>
        <taxon>Flavobacteriales</taxon>
        <taxon>Flavobacteriaceae</taxon>
        <taxon>Flavobacterium</taxon>
    </lineage>
</organism>
<feature type="transmembrane region" description="Helical" evidence="1">
    <location>
        <begin position="34"/>
        <end position="55"/>
    </location>
</feature>
<dbReference type="EMBL" id="FQWC01000008">
    <property type="protein sequence ID" value="SHH52438.1"/>
    <property type="molecule type" value="Genomic_DNA"/>
</dbReference>
<accession>A0A1M5TP20</accession>
<keyword evidence="1" id="KW-1133">Transmembrane helix</keyword>
<evidence type="ECO:0000313" key="2">
    <source>
        <dbReference type="EMBL" id="SHH52438.1"/>
    </source>
</evidence>
<gene>
    <name evidence="2" type="ORF">SAMN05443663_108112</name>
</gene>
<keyword evidence="1" id="KW-0472">Membrane</keyword>
<name>A0A1M5TP20_9FLAO</name>
<keyword evidence="1" id="KW-0812">Transmembrane</keyword>
<dbReference type="RefSeq" id="WP_073417335.1">
    <property type="nucleotide sequence ID" value="NZ_FQWC01000008.1"/>
</dbReference>
<dbReference type="OrthoDB" id="1372601at2"/>
<evidence type="ECO:0000313" key="3">
    <source>
        <dbReference type="Proteomes" id="UP000184071"/>
    </source>
</evidence>
<dbReference type="Proteomes" id="UP000184071">
    <property type="component" value="Unassembled WGS sequence"/>
</dbReference>
<reference evidence="3" key="1">
    <citation type="submission" date="2016-11" db="EMBL/GenBank/DDBJ databases">
        <authorList>
            <person name="Varghese N."/>
            <person name="Submissions S."/>
        </authorList>
    </citation>
    <scope>NUCLEOTIDE SEQUENCE [LARGE SCALE GENOMIC DNA]</scope>
    <source>
        <strain evidence="3">DSM 17963</strain>
    </source>
</reference>
<sequence>MKNKSIILTVILLIIASGNYFRNNSAANIRNVDFLSIFAIGVLFGVLLVQIFLLIKTKQ</sequence>
<evidence type="ECO:0000256" key="1">
    <source>
        <dbReference type="SAM" id="Phobius"/>
    </source>
</evidence>
<proteinExistence type="predicted"/>
<protein>
    <submittedName>
        <fullName evidence="2">Uncharacterized protein</fullName>
    </submittedName>
</protein>
<dbReference type="AlphaFoldDB" id="A0A1M5TP20"/>